<keyword evidence="3" id="KW-0012">Acyltransferase</keyword>
<proteinExistence type="predicted"/>
<dbReference type="AlphaFoldDB" id="A0A448UYY4"/>
<feature type="domain" description="SGNH" evidence="2">
    <location>
        <begin position="180"/>
        <end position="394"/>
    </location>
</feature>
<dbReference type="GO" id="GO:0016020">
    <property type="term" value="C:membrane"/>
    <property type="evidence" value="ECO:0007669"/>
    <property type="project" value="TreeGrafter"/>
</dbReference>
<dbReference type="Proteomes" id="UP000270988">
    <property type="component" value="Chromosome"/>
</dbReference>
<dbReference type="PANTHER" id="PTHR23028">
    <property type="entry name" value="ACETYLTRANSFERASE"/>
    <property type="match status" value="1"/>
</dbReference>
<evidence type="ECO:0000259" key="2">
    <source>
        <dbReference type="Pfam" id="PF19040"/>
    </source>
</evidence>
<dbReference type="GO" id="GO:0000271">
    <property type="term" value="P:polysaccharide biosynthetic process"/>
    <property type="evidence" value="ECO:0007669"/>
    <property type="project" value="TreeGrafter"/>
</dbReference>
<evidence type="ECO:0000313" key="3">
    <source>
        <dbReference type="EMBL" id="VEJ31137.1"/>
    </source>
</evidence>
<sequence length="412" mass="45690">MVSKPLQSLGNISYALYLVHWPILILYSTAVEKPHVNFLEGTAIIAVSIGLAWVLIQFVEKPLRYRKDPFIPWLMKILRFKRVFAVKTWADQLAFLAATFLLAGIPLAGAQAWVNYSNTQASIQAETQTQTATDNHLGARAIGTDQALMHDDPIPNGDLKNQYEMLSDGKCEGNFALSHDSLKKYCSSQKNGTDDSPLMMVVGNSHAEQAMAMFKPVAEQSKVNMQSILLGGCQYPQQDASSSNECAEFNRDVTEEILQRKPQTVVIIATIAEARSNEERIDPALEETVKKFTDAGIQVVGVRDNPRYDYNVYECAQKAGDDLESCARPVSEKLAEKNPAQEVFDKYKDKGAVLVDMTDLYCPEGMCQPVVGNVYVYIDENHVSKAYGRTMAKTMLERAAKGGWIPTGMLSL</sequence>
<organism evidence="3 4">
    <name type="scientific">Rothia dentocariosa</name>
    <dbReference type="NCBI Taxonomy" id="2047"/>
    <lineage>
        <taxon>Bacteria</taxon>
        <taxon>Bacillati</taxon>
        <taxon>Actinomycetota</taxon>
        <taxon>Actinomycetes</taxon>
        <taxon>Micrococcales</taxon>
        <taxon>Micrococcaceae</taxon>
        <taxon>Rothia</taxon>
    </lineage>
</organism>
<evidence type="ECO:0000256" key="1">
    <source>
        <dbReference type="SAM" id="Phobius"/>
    </source>
</evidence>
<dbReference type="InterPro" id="IPR050879">
    <property type="entry name" value="Acyltransferase_3"/>
</dbReference>
<accession>A0A448UYY4</accession>
<dbReference type="GO" id="GO:0016746">
    <property type="term" value="F:acyltransferase activity"/>
    <property type="evidence" value="ECO:0007669"/>
    <property type="project" value="UniProtKB-KW"/>
</dbReference>
<reference evidence="3 4" key="1">
    <citation type="submission" date="2018-12" db="EMBL/GenBank/DDBJ databases">
        <authorList>
            <consortium name="Pathogen Informatics"/>
        </authorList>
    </citation>
    <scope>NUCLEOTIDE SEQUENCE [LARGE SCALE GENOMIC DNA]</scope>
    <source>
        <strain evidence="3 4">NCTC10918</strain>
    </source>
</reference>
<dbReference type="InterPro" id="IPR043968">
    <property type="entry name" value="SGNH"/>
</dbReference>
<protein>
    <submittedName>
        <fullName evidence="3">Acyltransferase family</fullName>
    </submittedName>
</protein>
<feature type="transmembrane region" description="Helical" evidence="1">
    <location>
        <begin position="93"/>
        <end position="114"/>
    </location>
</feature>
<keyword evidence="1" id="KW-0812">Transmembrane</keyword>
<keyword evidence="1" id="KW-0472">Membrane</keyword>
<keyword evidence="3" id="KW-0808">Transferase</keyword>
<gene>
    <name evidence="3" type="ORF">NCTC10918_02440</name>
</gene>
<evidence type="ECO:0000313" key="4">
    <source>
        <dbReference type="Proteomes" id="UP000270988"/>
    </source>
</evidence>
<dbReference type="PANTHER" id="PTHR23028:SF53">
    <property type="entry name" value="ACYL_TRANSF_3 DOMAIN-CONTAINING PROTEIN"/>
    <property type="match status" value="1"/>
</dbReference>
<feature type="transmembrane region" description="Helical" evidence="1">
    <location>
        <begin position="12"/>
        <end position="30"/>
    </location>
</feature>
<keyword evidence="1" id="KW-1133">Transmembrane helix</keyword>
<name>A0A448UYY4_9MICC</name>
<dbReference type="Pfam" id="PF19040">
    <property type="entry name" value="SGNH"/>
    <property type="match status" value="1"/>
</dbReference>
<dbReference type="EMBL" id="LR134521">
    <property type="protein sequence ID" value="VEJ31137.1"/>
    <property type="molecule type" value="Genomic_DNA"/>
</dbReference>
<feature type="transmembrane region" description="Helical" evidence="1">
    <location>
        <begin position="36"/>
        <end position="56"/>
    </location>
</feature>